<dbReference type="EMBL" id="CAMXCT010000001">
    <property type="protein sequence ID" value="CAI3971453.1"/>
    <property type="molecule type" value="Genomic_DNA"/>
</dbReference>
<dbReference type="Gene3D" id="3.60.40.10">
    <property type="entry name" value="PPM-type phosphatase domain"/>
    <property type="match status" value="1"/>
</dbReference>
<sequence length="1033" mass="114503">MAVVTHQTAPNRESNPAENVGLVLLTGATGYVGGRLLSRLESSGVPVRCLTRHPESLAPRVAETTEVAEGDLLKPDTLDEALKGVDTAYYFVHSMGTNSDFEKEDREAAQNFVKAADKAGVRRIIYLGGLGERDENLSKHLRSRQETGEILRASRAEVIEFRASIVIGSGSLSFELIRALVERLPVMICPRWVAVKAQPIAIEDLLAYLTEALALPDGRSTIVEIGGPDQVSYGEIMQEYARQRGLYRLMIPVPVLTPYLSSLWLGLITPVYARIGRKLVASLRNPTLVTSSVAEEMFRVRPRGIRDAIARALAYEDRKIAETRWSDAVSSGGPTKSWGGIRFRSRIIDTRTTEVSVSPRQAFAPVRRIGGRKGWYYGDWLWHVRGFLDLLVGGVGVRRGRRDPDHVRVGDPLDFWRVEAYEPNQRLRLQAEMKVPGRAWLEFEVTGEGSGSTIRQTAIFDPVGLGGLMYWYALYPLHRLIFAGMLKNIAAAAEAEPVGVGQDEYSSSIGPGRITRMLLADVSGHGETVSRVAVGLRDLMRRNVNFIKQTRFVRAMNQQFGEACQQDGFATALVSTFFAPTRSFTLCNAGHPAPLIYRQDAAAWTELTSDAEPSEAVSDTPLGAVDEANYFQLDVRLQPGDMVLSFSDALTESLDTPGQPLGMRGVSQIIRELDVTNPAGMVPSLIERISALSEENLEQDDATVLLCQATGGGPSLKKNLLAPFRLFRPVVDRTQLRQEARTEATTIASRIVANKNIKKTRIGQAPARVQDSMSFSTILVMNFALVAALTFGLWLVSLLLRDASIVDIFWGLGFVVVAWASFLAVGSYSPRSWLITVMATIWGLRLGGYLAWRNIGSGEDYRYQNMRKRFGSGWPIISLFYVFWLQGLLMWIVAFPLQAAHLESSALGVLDVLGAVVWLIGMFFESVGDWQLARFKASEESKGQVMDRGLWRYTRHPNYFGDFMVWWGLYLVAAAGGALWTIFSPLVMSVLLMRVSGVTLLERSLKKRRPGYESYVARTSAFFPWPPKQQVAG</sequence>
<feature type="transmembrane region" description="Helical" evidence="1">
    <location>
        <begin position="833"/>
        <end position="852"/>
    </location>
</feature>
<feature type="transmembrane region" description="Helical" evidence="1">
    <location>
        <begin position="906"/>
        <end position="924"/>
    </location>
</feature>
<dbReference type="InterPro" id="IPR001932">
    <property type="entry name" value="PPM-type_phosphatase-like_dom"/>
</dbReference>
<feature type="domain" description="PPM-type phosphatase" evidence="2">
    <location>
        <begin position="500"/>
        <end position="709"/>
    </location>
</feature>
<dbReference type="PANTHER" id="PTHR32251:SF17">
    <property type="entry name" value="STEROID 5-ALPHA REDUCTASE C-TERMINAL DOMAIN-CONTAINING PROTEIN"/>
    <property type="match status" value="1"/>
</dbReference>
<dbReference type="OrthoDB" id="275457at2759"/>
<keyword evidence="1" id="KW-1133">Transmembrane helix</keyword>
<comment type="caution">
    <text evidence="3">The sequence shown here is derived from an EMBL/GenBank/DDBJ whole genome shotgun (WGS) entry which is preliminary data.</text>
</comment>
<evidence type="ECO:0000313" key="4">
    <source>
        <dbReference type="EMBL" id="CAL4758765.1"/>
    </source>
</evidence>
<dbReference type="EMBL" id="CAMXCT020000001">
    <property type="protein sequence ID" value="CAL1124828.1"/>
    <property type="molecule type" value="Genomic_DNA"/>
</dbReference>
<evidence type="ECO:0000313" key="3">
    <source>
        <dbReference type="EMBL" id="CAI3971453.1"/>
    </source>
</evidence>
<evidence type="ECO:0000259" key="2">
    <source>
        <dbReference type="SMART" id="SM00331"/>
    </source>
</evidence>
<keyword evidence="5" id="KW-1185">Reference proteome</keyword>
<evidence type="ECO:0000313" key="5">
    <source>
        <dbReference type="Proteomes" id="UP001152797"/>
    </source>
</evidence>
<dbReference type="SMART" id="SM00331">
    <property type="entry name" value="PP2C_SIG"/>
    <property type="match status" value="1"/>
</dbReference>
<keyword evidence="1" id="KW-0812">Transmembrane</keyword>
<dbReference type="Pfam" id="PF11066">
    <property type="entry name" value="DUF2867"/>
    <property type="match status" value="1"/>
</dbReference>
<dbReference type="InterPro" id="IPR036291">
    <property type="entry name" value="NAD(P)-bd_dom_sf"/>
</dbReference>
<accession>A0A9P1BFB3</accession>
<dbReference type="InterPro" id="IPR016040">
    <property type="entry name" value="NAD(P)-bd_dom"/>
</dbReference>
<feature type="transmembrane region" description="Helical" evidence="1">
    <location>
        <begin position="959"/>
        <end position="976"/>
    </location>
</feature>
<dbReference type="PANTHER" id="PTHR32251">
    <property type="entry name" value="3-OXO-5-ALPHA-STEROID 4-DEHYDROGENASE"/>
    <property type="match status" value="1"/>
</dbReference>
<dbReference type="Gene3D" id="3.40.50.720">
    <property type="entry name" value="NAD(P)-binding Rossmann-like Domain"/>
    <property type="match status" value="1"/>
</dbReference>
<dbReference type="Pfam" id="PF06966">
    <property type="entry name" value="DUF1295"/>
    <property type="match status" value="1"/>
</dbReference>
<dbReference type="InterPro" id="IPR021295">
    <property type="entry name" value="DUF2867"/>
</dbReference>
<dbReference type="InterPro" id="IPR010721">
    <property type="entry name" value="UstE-like"/>
</dbReference>
<name>A0A9P1BFB3_9DINO</name>
<reference evidence="4 5" key="2">
    <citation type="submission" date="2024-05" db="EMBL/GenBank/DDBJ databases">
        <authorList>
            <person name="Chen Y."/>
            <person name="Shah S."/>
            <person name="Dougan E. K."/>
            <person name="Thang M."/>
            <person name="Chan C."/>
        </authorList>
    </citation>
    <scope>NUCLEOTIDE SEQUENCE [LARGE SCALE GENOMIC DNA]</scope>
</reference>
<dbReference type="Pfam" id="PF07228">
    <property type="entry name" value="SpoIIE"/>
    <property type="match status" value="1"/>
</dbReference>
<dbReference type="AlphaFoldDB" id="A0A9P1BFB3"/>
<organism evidence="3">
    <name type="scientific">Cladocopium goreaui</name>
    <dbReference type="NCBI Taxonomy" id="2562237"/>
    <lineage>
        <taxon>Eukaryota</taxon>
        <taxon>Sar</taxon>
        <taxon>Alveolata</taxon>
        <taxon>Dinophyceae</taxon>
        <taxon>Suessiales</taxon>
        <taxon>Symbiodiniaceae</taxon>
        <taxon>Cladocopium</taxon>
    </lineage>
</organism>
<dbReference type="GO" id="GO:0016020">
    <property type="term" value="C:membrane"/>
    <property type="evidence" value="ECO:0007669"/>
    <property type="project" value="TreeGrafter"/>
</dbReference>
<dbReference type="EMBL" id="CAMXCT030000001">
    <property type="protein sequence ID" value="CAL4758765.1"/>
    <property type="molecule type" value="Genomic_DNA"/>
</dbReference>
<reference evidence="3" key="1">
    <citation type="submission" date="2022-10" db="EMBL/GenBank/DDBJ databases">
        <authorList>
            <person name="Chen Y."/>
            <person name="Dougan E. K."/>
            <person name="Chan C."/>
            <person name="Rhodes N."/>
            <person name="Thang M."/>
        </authorList>
    </citation>
    <scope>NUCLEOTIDE SEQUENCE</scope>
</reference>
<dbReference type="CDD" id="cd05245">
    <property type="entry name" value="SDR_a2"/>
    <property type="match status" value="1"/>
</dbReference>
<feature type="transmembrane region" description="Helical" evidence="1">
    <location>
        <begin position="873"/>
        <end position="894"/>
    </location>
</feature>
<feature type="transmembrane region" description="Helical" evidence="1">
    <location>
        <begin position="773"/>
        <end position="796"/>
    </location>
</feature>
<dbReference type="SUPFAM" id="SSF51735">
    <property type="entry name" value="NAD(P)-binding Rossmann-fold domains"/>
    <property type="match status" value="1"/>
</dbReference>
<protein>
    <submittedName>
        <fullName evidence="4">NAD(P)-binding protein YbjT</fullName>
    </submittedName>
</protein>
<keyword evidence="1" id="KW-0472">Membrane</keyword>
<dbReference type="PROSITE" id="PS50244">
    <property type="entry name" value="S5A_REDUCTASE"/>
    <property type="match status" value="1"/>
</dbReference>
<dbReference type="SUPFAM" id="SSF55961">
    <property type="entry name" value="Bet v1-like"/>
    <property type="match status" value="1"/>
</dbReference>
<gene>
    <name evidence="3" type="ORF">C1SCF055_LOCUS43</name>
</gene>
<dbReference type="Proteomes" id="UP001152797">
    <property type="component" value="Unassembled WGS sequence"/>
</dbReference>
<evidence type="ECO:0000256" key="1">
    <source>
        <dbReference type="SAM" id="Phobius"/>
    </source>
</evidence>
<proteinExistence type="predicted"/>
<feature type="transmembrane region" description="Helical" evidence="1">
    <location>
        <begin position="808"/>
        <end position="827"/>
    </location>
</feature>
<dbReference type="Pfam" id="PF13460">
    <property type="entry name" value="NAD_binding_10"/>
    <property type="match status" value="1"/>
</dbReference>
<dbReference type="Gene3D" id="1.20.120.1630">
    <property type="match status" value="1"/>
</dbReference>
<dbReference type="InterPro" id="IPR036457">
    <property type="entry name" value="PPM-type-like_dom_sf"/>
</dbReference>